<dbReference type="PANTHER" id="PTHR19919">
    <property type="entry name" value="WD REPEAT CONTAINING PROTEIN"/>
    <property type="match status" value="1"/>
</dbReference>
<dbReference type="OMA" id="FTCELPQ"/>
<evidence type="ECO:0000313" key="5">
    <source>
        <dbReference type="EMBL" id="CAD8166161.1"/>
    </source>
</evidence>
<feature type="repeat" description="WD" evidence="3">
    <location>
        <begin position="446"/>
        <end position="488"/>
    </location>
</feature>
<keyword evidence="6" id="KW-1185">Reference proteome</keyword>
<dbReference type="EMBL" id="CAJJDP010000048">
    <property type="protein sequence ID" value="CAD8166161.1"/>
    <property type="molecule type" value="Genomic_DNA"/>
</dbReference>
<dbReference type="InterPro" id="IPR045159">
    <property type="entry name" value="DCAF7-like"/>
</dbReference>
<evidence type="ECO:0000256" key="1">
    <source>
        <dbReference type="ARBA" id="ARBA00022574"/>
    </source>
</evidence>
<evidence type="ECO:0000313" key="6">
    <source>
        <dbReference type="Proteomes" id="UP000683925"/>
    </source>
</evidence>
<dbReference type="PROSITE" id="PS50082">
    <property type="entry name" value="WD_REPEATS_2"/>
    <property type="match status" value="1"/>
</dbReference>
<keyword evidence="1 3" id="KW-0853">WD repeat</keyword>
<dbReference type="InterPro" id="IPR001680">
    <property type="entry name" value="WD40_rpt"/>
</dbReference>
<dbReference type="Proteomes" id="UP000683925">
    <property type="component" value="Unassembled WGS sequence"/>
</dbReference>
<dbReference type="AlphaFoldDB" id="A0A8S1ULZ4"/>
<protein>
    <recommendedName>
        <fullName evidence="7">WD40-repeat-containing domain</fullName>
    </recommendedName>
</protein>
<comment type="caution">
    <text evidence="5">The sequence shown here is derived from an EMBL/GenBank/DDBJ whole genome shotgun (WGS) entry which is preliminary data.</text>
</comment>
<accession>A0A8S1ULZ4</accession>
<gene>
    <name evidence="5" type="ORF">POCTA_138.1.T0480010</name>
</gene>
<evidence type="ECO:0000256" key="4">
    <source>
        <dbReference type="SAM" id="Coils"/>
    </source>
</evidence>
<keyword evidence="2" id="KW-0677">Repeat</keyword>
<dbReference type="SMART" id="SM00320">
    <property type="entry name" value="WD40"/>
    <property type="match status" value="4"/>
</dbReference>
<evidence type="ECO:0000256" key="2">
    <source>
        <dbReference type="ARBA" id="ARBA00022737"/>
    </source>
</evidence>
<sequence>MNLEEYILKERLKLNKKIEDRYEIVMQQIQLKSQQEIELIRRELENMKYMSDVYEQKFTEMEQQIKKQQSIIQNVEEKNAELLIQNIQLQHEIKLKDEIVLKNVKECMNLQSNTRRCQSKGILYFKQKVKEKQRIKKLKHEQEMLRERNQYLEQLIEQQLPQDQVMQYLANKLMSNANQYAENSLLQEQGMVGNANQNQMQQENQNQIYTFKAPWPIYAMGFQSKPTPQSRIAIGSMIEDVQNEVYILQLDKEQESFFKKAKFNHRYAPTKVLWIPDVEGKYPDLLATSGENLKVWEYDDQNAQVKIKWDLKNTSDFNAPLTSFDWSCKQQNYIGTASIDTTCTLWEIEKQTVFTQLIAHDKEVYDICFSVDHQIFASVGADGSCRQFDLRALDHSTVLFETENNNPIVRLAWNKMDTNYLAVIEMDVNYVTLLDTRQPLLPLAKLKNHKDFVNAIAWAPESTTHLCSVSDDFSALIWDFSELQNKQNDLNSIDPLLEYKAENEISNLAWSLTKVDQVSICYNKSCQILNV</sequence>
<evidence type="ECO:0000256" key="3">
    <source>
        <dbReference type="PROSITE-ProRule" id="PRU00221"/>
    </source>
</evidence>
<feature type="coiled-coil region" evidence="4">
    <location>
        <begin position="128"/>
        <end position="155"/>
    </location>
</feature>
<evidence type="ECO:0008006" key="7">
    <source>
        <dbReference type="Google" id="ProtNLM"/>
    </source>
</evidence>
<dbReference type="OrthoDB" id="24670at2759"/>
<dbReference type="PROSITE" id="PS00678">
    <property type="entry name" value="WD_REPEATS_1"/>
    <property type="match status" value="1"/>
</dbReference>
<proteinExistence type="predicted"/>
<dbReference type="InterPro" id="IPR019775">
    <property type="entry name" value="WD40_repeat_CS"/>
</dbReference>
<name>A0A8S1ULZ4_PAROT</name>
<organism evidence="5 6">
    <name type="scientific">Paramecium octaurelia</name>
    <dbReference type="NCBI Taxonomy" id="43137"/>
    <lineage>
        <taxon>Eukaryota</taxon>
        <taxon>Sar</taxon>
        <taxon>Alveolata</taxon>
        <taxon>Ciliophora</taxon>
        <taxon>Intramacronucleata</taxon>
        <taxon>Oligohymenophorea</taxon>
        <taxon>Peniculida</taxon>
        <taxon>Parameciidae</taxon>
        <taxon>Paramecium</taxon>
    </lineage>
</organism>
<reference evidence="5" key="1">
    <citation type="submission" date="2021-01" db="EMBL/GenBank/DDBJ databases">
        <authorList>
            <consortium name="Genoscope - CEA"/>
            <person name="William W."/>
        </authorList>
    </citation>
    <scope>NUCLEOTIDE SEQUENCE</scope>
</reference>
<feature type="coiled-coil region" evidence="4">
    <location>
        <begin position="58"/>
        <end position="92"/>
    </location>
</feature>
<dbReference type="Pfam" id="PF00400">
    <property type="entry name" value="WD40"/>
    <property type="match status" value="2"/>
</dbReference>
<keyword evidence="4" id="KW-0175">Coiled coil</keyword>